<gene>
    <name evidence="6" type="ORF">F4559_001848</name>
</gene>
<dbReference type="InterPro" id="IPR003593">
    <property type="entry name" value="AAA+_ATPase"/>
</dbReference>
<evidence type="ECO:0000256" key="4">
    <source>
        <dbReference type="ARBA" id="ARBA00022840"/>
    </source>
</evidence>
<keyword evidence="4 6" id="KW-0067">ATP-binding</keyword>
<evidence type="ECO:0000256" key="3">
    <source>
        <dbReference type="ARBA" id="ARBA00022741"/>
    </source>
</evidence>
<dbReference type="Gene3D" id="3.40.50.300">
    <property type="entry name" value="P-loop containing nucleotide triphosphate hydrolases"/>
    <property type="match status" value="1"/>
</dbReference>
<dbReference type="EMBL" id="JACHJS010000001">
    <property type="protein sequence ID" value="MBB4964489.1"/>
    <property type="molecule type" value="Genomic_DNA"/>
</dbReference>
<dbReference type="Pfam" id="PF00005">
    <property type="entry name" value="ABC_tran"/>
    <property type="match status" value="1"/>
</dbReference>
<dbReference type="PANTHER" id="PTHR43335:SF4">
    <property type="entry name" value="ABC TRANSPORTER, ATP-BINDING PROTEIN"/>
    <property type="match status" value="1"/>
</dbReference>
<accession>A0A7W7WUP6</accession>
<keyword evidence="2" id="KW-0813">Transport</keyword>
<proteinExistence type="inferred from homology"/>
<dbReference type="RefSeq" id="WP_184667525.1">
    <property type="nucleotide sequence ID" value="NZ_BAABAI010000031.1"/>
</dbReference>
<evidence type="ECO:0000256" key="1">
    <source>
        <dbReference type="ARBA" id="ARBA00005417"/>
    </source>
</evidence>
<evidence type="ECO:0000313" key="7">
    <source>
        <dbReference type="Proteomes" id="UP000542674"/>
    </source>
</evidence>
<organism evidence="6 7">
    <name type="scientific">Saccharothrix violaceirubra</name>
    <dbReference type="NCBI Taxonomy" id="413306"/>
    <lineage>
        <taxon>Bacteria</taxon>
        <taxon>Bacillati</taxon>
        <taxon>Actinomycetota</taxon>
        <taxon>Actinomycetes</taxon>
        <taxon>Pseudonocardiales</taxon>
        <taxon>Pseudonocardiaceae</taxon>
        <taxon>Saccharothrix</taxon>
    </lineage>
</organism>
<keyword evidence="7" id="KW-1185">Reference proteome</keyword>
<dbReference type="Proteomes" id="UP000542674">
    <property type="component" value="Unassembled WGS sequence"/>
</dbReference>
<evidence type="ECO:0000259" key="5">
    <source>
        <dbReference type="PROSITE" id="PS50893"/>
    </source>
</evidence>
<dbReference type="GO" id="GO:0005524">
    <property type="term" value="F:ATP binding"/>
    <property type="evidence" value="ECO:0007669"/>
    <property type="project" value="UniProtKB-KW"/>
</dbReference>
<dbReference type="PANTHER" id="PTHR43335">
    <property type="entry name" value="ABC TRANSPORTER, ATP-BINDING PROTEIN"/>
    <property type="match status" value="1"/>
</dbReference>
<dbReference type="InterPro" id="IPR003439">
    <property type="entry name" value="ABC_transporter-like_ATP-bd"/>
</dbReference>
<keyword evidence="3" id="KW-0547">Nucleotide-binding</keyword>
<sequence>MIEVVGLTKVYQGRNAVDDLSFQVRPGVVTGFLGPNGAGKSTTMRLILGLDRPTSGSATVNGHAYRDFALPLREVGALLDARSAHPGRSARDHLRILATANGIPAVRVDEVLDLVGLHDVGRKRIKTFSLGMTQRFGLAVALLGDPPVLLLDEPLNGLDVEGVHWMRNLLREFAEEGRTVLVSSHLMSEVQGTAKRVVVIGGGRLIADTDTRTFIESTVRACVLVETPCADKLTATLESAGATVERAETHSLRVHGLSRRQVGELALGAGVVLYSLGDEGLSLEDAFLSATNRFVDYRTSGGEYRA</sequence>
<dbReference type="GO" id="GO:0016887">
    <property type="term" value="F:ATP hydrolysis activity"/>
    <property type="evidence" value="ECO:0007669"/>
    <property type="project" value="InterPro"/>
</dbReference>
<dbReference type="PROSITE" id="PS50893">
    <property type="entry name" value="ABC_TRANSPORTER_2"/>
    <property type="match status" value="1"/>
</dbReference>
<feature type="domain" description="ABC transporter" evidence="5">
    <location>
        <begin position="2"/>
        <end position="227"/>
    </location>
</feature>
<evidence type="ECO:0000256" key="2">
    <source>
        <dbReference type="ARBA" id="ARBA00022448"/>
    </source>
</evidence>
<reference evidence="6 7" key="1">
    <citation type="submission" date="2020-08" db="EMBL/GenBank/DDBJ databases">
        <title>Sequencing the genomes of 1000 actinobacteria strains.</title>
        <authorList>
            <person name="Klenk H.-P."/>
        </authorList>
    </citation>
    <scope>NUCLEOTIDE SEQUENCE [LARGE SCALE GENOMIC DNA]</scope>
    <source>
        <strain evidence="6 7">DSM 45084</strain>
    </source>
</reference>
<dbReference type="SUPFAM" id="SSF52540">
    <property type="entry name" value="P-loop containing nucleoside triphosphate hydrolases"/>
    <property type="match status" value="1"/>
</dbReference>
<dbReference type="InterPro" id="IPR027417">
    <property type="entry name" value="P-loop_NTPase"/>
</dbReference>
<dbReference type="SMART" id="SM00382">
    <property type="entry name" value="AAA"/>
    <property type="match status" value="1"/>
</dbReference>
<comment type="similarity">
    <text evidence="1">Belongs to the ABC transporter superfamily.</text>
</comment>
<dbReference type="AlphaFoldDB" id="A0A7W7WUP6"/>
<protein>
    <submittedName>
        <fullName evidence="6">ABC-2 type transport system ATP-binding protein</fullName>
    </submittedName>
</protein>
<evidence type="ECO:0000313" key="6">
    <source>
        <dbReference type="EMBL" id="MBB4964489.1"/>
    </source>
</evidence>
<comment type="caution">
    <text evidence="6">The sequence shown here is derived from an EMBL/GenBank/DDBJ whole genome shotgun (WGS) entry which is preliminary data.</text>
</comment>
<name>A0A7W7WUP6_9PSEU</name>